<dbReference type="KEGG" id="lins:G7067_12080"/>
<evidence type="ECO:0000256" key="7">
    <source>
        <dbReference type="PIRSR" id="PIRSR600760-2"/>
    </source>
</evidence>
<comment type="cofactor">
    <cofactor evidence="2 7 8">
        <name>Mg(2+)</name>
        <dbReference type="ChEBI" id="CHEBI:18420"/>
    </cofactor>
</comment>
<reference evidence="9 10" key="1">
    <citation type="submission" date="2020-03" db="EMBL/GenBank/DDBJ databases">
        <title>Leucobacter sp. nov., isolated from beetles.</title>
        <authorList>
            <person name="Hyun D.-W."/>
            <person name="Bae J.-W."/>
        </authorList>
    </citation>
    <scope>NUCLEOTIDE SEQUENCE [LARGE SCALE GENOMIC DNA]</scope>
    <source>
        <strain evidence="9 10">HDW9B</strain>
    </source>
</reference>
<dbReference type="CDD" id="cd01639">
    <property type="entry name" value="IMPase"/>
    <property type="match status" value="1"/>
</dbReference>
<dbReference type="Proteomes" id="UP000501387">
    <property type="component" value="Chromosome"/>
</dbReference>
<dbReference type="PANTHER" id="PTHR20854:SF4">
    <property type="entry name" value="INOSITOL-1-MONOPHOSPHATASE-RELATED"/>
    <property type="match status" value="1"/>
</dbReference>
<feature type="binding site" evidence="7">
    <location>
        <position position="75"/>
    </location>
    <ligand>
        <name>Mg(2+)</name>
        <dbReference type="ChEBI" id="CHEBI:18420"/>
        <label>1</label>
        <note>catalytic</note>
    </ligand>
</feature>
<dbReference type="GO" id="GO:0007165">
    <property type="term" value="P:signal transduction"/>
    <property type="evidence" value="ECO:0007669"/>
    <property type="project" value="TreeGrafter"/>
</dbReference>
<protein>
    <recommendedName>
        <fullName evidence="8">Inositol-1-monophosphatase</fullName>
        <ecNumber evidence="8">3.1.3.25</ecNumber>
    </recommendedName>
</protein>
<evidence type="ECO:0000256" key="5">
    <source>
        <dbReference type="ARBA" id="ARBA00022801"/>
    </source>
</evidence>
<sequence>MTATTHADPQELAAIAVQIARTAGQRILQLRNEGVKVAATKSSIVDMVTEADQECERIVVAALREARPDDGILGEEGTGIEGTSGITWVIDPIDGTTNYLYNLPAYAVSIAATVPDATAFADGRRGIAAAVYNPRSDEMFDAWLGGGSRLNGEKIRISGNLDLATSLVGTGFGYTVERKHEQLELLQRVLPRVRDIRRIGSAAYDLCLLAAGRLDAFYEMGLQPWDYAAAVLVASEAGAGILGRDDATPPGEPLIFVADPHLVSELRAIASAYPHH</sequence>
<evidence type="ECO:0000256" key="2">
    <source>
        <dbReference type="ARBA" id="ARBA00001946"/>
    </source>
</evidence>
<evidence type="ECO:0000256" key="8">
    <source>
        <dbReference type="RuleBase" id="RU364068"/>
    </source>
</evidence>
<dbReference type="Pfam" id="PF00459">
    <property type="entry name" value="Inositol_P"/>
    <property type="match status" value="1"/>
</dbReference>
<dbReference type="PROSITE" id="PS00630">
    <property type="entry name" value="IMP_2"/>
    <property type="match status" value="1"/>
</dbReference>
<evidence type="ECO:0000256" key="3">
    <source>
        <dbReference type="ARBA" id="ARBA00009759"/>
    </source>
</evidence>
<dbReference type="EMBL" id="CP049934">
    <property type="protein sequence ID" value="QIM16973.1"/>
    <property type="molecule type" value="Genomic_DNA"/>
</dbReference>
<dbReference type="GO" id="GO:0008934">
    <property type="term" value="F:inositol monophosphate 1-phosphatase activity"/>
    <property type="evidence" value="ECO:0007669"/>
    <property type="project" value="InterPro"/>
</dbReference>
<keyword evidence="5 8" id="KW-0378">Hydrolase</keyword>
<dbReference type="PRINTS" id="PR00377">
    <property type="entry name" value="IMPHPHTASES"/>
</dbReference>
<dbReference type="GO" id="GO:0006020">
    <property type="term" value="P:inositol metabolic process"/>
    <property type="evidence" value="ECO:0007669"/>
    <property type="project" value="TreeGrafter"/>
</dbReference>
<name>A0A6G8FL13_9MICO</name>
<evidence type="ECO:0000313" key="9">
    <source>
        <dbReference type="EMBL" id="QIM16973.1"/>
    </source>
</evidence>
<evidence type="ECO:0000256" key="4">
    <source>
        <dbReference type="ARBA" id="ARBA00022723"/>
    </source>
</evidence>
<dbReference type="Gene3D" id="3.30.540.10">
    <property type="entry name" value="Fructose-1,6-Bisphosphatase, subunit A, domain 1"/>
    <property type="match status" value="1"/>
</dbReference>
<dbReference type="PROSITE" id="PS00629">
    <property type="entry name" value="IMP_1"/>
    <property type="match status" value="1"/>
</dbReference>
<dbReference type="AlphaFoldDB" id="A0A6G8FL13"/>
<dbReference type="InterPro" id="IPR033942">
    <property type="entry name" value="IMPase"/>
</dbReference>
<evidence type="ECO:0000256" key="6">
    <source>
        <dbReference type="ARBA" id="ARBA00022842"/>
    </source>
</evidence>
<evidence type="ECO:0000313" key="10">
    <source>
        <dbReference type="Proteomes" id="UP000501387"/>
    </source>
</evidence>
<keyword evidence="6 7" id="KW-0460">Magnesium</keyword>
<dbReference type="EC" id="3.1.3.25" evidence="8"/>
<comment type="catalytic activity">
    <reaction evidence="1 8">
        <text>a myo-inositol phosphate + H2O = myo-inositol + phosphate</text>
        <dbReference type="Rhea" id="RHEA:24056"/>
        <dbReference type="ChEBI" id="CHEBI:15377"/>
        <dbReference type="ChEBI" id="CHEBI:17268"/>
        <dbReference type="ChEBI" id="CHEBI:43474"/>
        <dbReference type="ChEBI" id="CHEBI:84139"/>
        <dbReference type="EC" id="3.1.3.25"/>
    </reaction>
</comment>
<evidence type="ECO:0000256" key="1">
    <source>
        <dbReference type="ARBA" id="ARBA00001033"/>
    </source>
</evidence>
<organism evidence="9 10">
    <name type="scientific">Leucobacter insecticola</name>
    <dbReference type="NCBI Taxonomy" id="2714934"/>
    <lineage>
        <taxon>Bacteria</taxon>
        <taxon>Bacillati</taxon>
        <taxon>Actinomycetota</taxon>
        <taxon>Actinomycetes</taxon>
        <taxon>Micrococcales</taxon>
        <taxon>Microbacteriaceae</taxon>
        <taxon>Leucobacter</taxon>
    </lineage>
</organism>
<gene>
    <name evidence="9" type="ORF">G7067_12080</name>
</gene>
<dbReference type="GO" id="GO:0046872">
    <property type="term" value="F:metal ion binding"/>
    <property type="evidence" value="ECO:0007669"/>
    <property type="project" value="UniProtKB-KW"/>
</dbReference>
<dbReference type="InterPro" id="IPR020583">
    <property type="entry name" value="Inositol_monoP_metal-BS"/>
</dbReference>
<keyword evidence="4 7" id="KW-0479">Metal-binding</keyword>
<feature type="binding site" evidence="7">
    <location>
        <position position="91"/>
    </location>
    <ligand>
        <name>Mg(2+)</name>
        <dbReference type="ChEBI" id="CHEBI:18420"/>
        <label>1</label>
        <note>catalytic</note>
    </ligand>
</feature>
<accession>A0A6G8FL13</accession>
<proteinExistence type="inferred from homology"/>
<keyword evidence="10" id="KW-1185">Reference proteome</keyword>
<dbReference type="InterPro" id="IPR000760">
    <property type="entry name" value="Inositol_monophosphatase-like"/>
</dbReference>
<feature type="binding site" evidence="7">
    <location>
        <position position="226"/>
    </location>
    <ligand>
        <name>Mg(2+)</name>
        <dbReference type="ChEBI" id="CHEBI:18420"/>
        <label>1</label>
        <note>catalytic</note>
    </ligand>
</feature>
<feature type="binding site" evidence="7">
    <location>
        <position position="94"/>
    </location>
    <ligand>
        <name>Mg(2+)</name>
        <dbReference type="ChEBI" id="CHEBI:18420"/>
        <label>1</label>
        <note>catalytic</note>
    </ligand>
</feature>
<feature type="binding site" evidence="7">
    <location>
        <position position="93"/>
    </location>
    <ligand>
        <name>Mg(2+)</name>
        <dbReference type="ChEBI" id="CHEBI:18420"/>
        <label>2</label>
    </ligand>
</feature>
<dbReference type="SUPFAM" id="SSF56655">
    <property type="entry name" value="Carbohydrate phosphatase"/>
    <property type="match status" value="1"/>
</dbReference>
<dbReference type="RefSeq" id="WP_166324742.1">
    <property type="nucleotide sequence ID" value="NZ_CP049934.1"/>
</dbReference>
<dbReference type="Gene3D" id="3.40.190.80">
    <property type="match status" value="1"/>
</dbReference>
<dbReference type="InterPro" id="IPR020550">
    <property type="entry name" value="Inositol_monophosphatase_CS"/>
</dbReference>
<dbReference type="PANTHER" id="PTHR20854">
    <property type="entry name" value="INOSITOL MONOPHOSPHATASE"/>
    <property type="match status" value="1"/>
</dbReference>
<comment type="similarity">
    <text evidence="3 8">Belongs to the inositol monophosphatase superfamily.</text>
</comment>
<dbReference type="GO" id="GO:0046854">
    <property type="term" value="P:phosphatidylinositol phosphate biosynthetic process"/>
    <property type="evidence" value="ECO:0007669"/>
    <property type="project" value="InterPro"/>
</dbReference>